<accession>A0A098Y683</accession>
<keyword evidence="2" id="KW-1185">Reference proteome</keyword>
<evidence type="ECO:0000313" key="1">
    <source>
        <dbReference type="EMBL" id="KGH45216.1"/>
    </source>
</evidence>
<dbReference type="STRING" id="1522368.IN07_18650"/>
<dbReference type="EMBL" id="JPMX01000087">
    <property type="protein sequence ID" value="KGH45216.1"/>
    <property type="molecule type" value="Genomic_DNA"/>
</dbReference>
<dbReference type="RefSeq" id="WP_036338335.1">
    <property type="nucleotide sequence ID" value="NZ_JPMX01000087.1"/>
</dbReference>
<dbReference type="Proteomes" id="UP000029713">
    <property type="component" value="Unassembled WGS sequence"/>
</dbReference>
<reference evidence="1 2" key="1">
    <citation type="submission" date="2014-07" db="EMBL/GenBank/DDBJ databases">
        <title>Biosystematic studies on Modestobacter strains isolated from extreme hyper-arid desert soil and from historic building.</title>
        <authorList>
            <person name="Bukarasam K."/>
            <person name="Bull A."/>
            <person name="Girard G."/>
            <person name="van Wezel G."/>
            <person name="Goodfellow M."/>
        </authorList>
    </citation>
    <scope>NUCLEOTIDE SEQUENCE [LARGE SCALE GENOMIC DNA]</scope>
    <source>
        <strain evidence="1 2">KNN45-2b</strain>
    </source>
</reference>
<proteinExistence type="predicted"/>
<sequence>MVVGIYRPFGRASRLAASRLRELLAPTACQTLTPLSSRWPARLGVDDETTPDAQHVGDLALVVDVSRTPQPAARAIADAAGVSLIARTPPPMRPQPDGTALARGTAIGRAVALGRPLSTPPPADRSR</sequence>
<dbReference type="AlphaFoldDB" id="A0A098Y683"/>
<name>A0A098Y683_9ACTN</name>
<organism evidence="1 2">
    <name type="scientific">Modestobacter caceresii</name>
    <dbReference type="NCBI Taxonomy" id="1522368"/>
    <lineage>
        <taxon>Bacteria</taxon>
        <taxon>Bacillati</taxon>
        <taxon>Actinomycetota</taxon>
        <taxon>Actinomycetes</taxon>
        <taxon>Geodermatophilales</taxon>
        <taxon>Geodermatophilaceae</taxon>
        <taxon>Modestobacter</taxon>
    </lineage>
</organism>
<evidence type="ECO:0000313" key="2">
    <source>
        <dbReference type="Proteomes" id="UP000029713"/>
    </source>
</evidence>
<protein>
    <submittedName>
        <fullName evidence="1">Uncharacterized protein</fullName>
    </submittedName>
</protein>
<gene>
    <name evidence="1" type="ORF">IN07_18650</name>
</gene>
<comment type="caution">
    <text evidence="1">The sequence shown here is derived from an EMBL/GenBank/DDBJ whole genome shotgun (WGS) entry which is preliminary data.</text>
</comment>